<dbReference type="InterPro" id="IPR036280">
    <property type="entry name" value="Multihaem_cyt_sf"/>
</dbReference>
<protein>
    <submittedName>
        <fullName evidence="1">Uncharacterized protein</fullName>
    </submittedName>
</protein>
<sequence length="148" mass="16953">MPFDYVSNPEFLKEGSAVEDFLKSNQVTRLDAVAGRGGLVRPIPAGSYSIAKKMIDDLYEKKLLSREKNLDEKLEIEMYELWHHEGRRARFGAAMMAPDYAWWHGFYELKKRFMGIQEEVDHLLKTQEPARVFDVAGSGGSTDNPLKK</sequence>
<dbReference type="SUPFAM" id="SSF48695">
    <property type="entry name" value="Multiheme cytochromes"/>
    <property type="match status" value="1"/>
</dbReference>
<gene>
    <name evidence="1" type="ORF">LCGC14_2380520</name>
</gene>
<dbReference type="AlphaFoldDB" id="A0A0F9C162"/>
<dbReference type="EMBL" id="LAZR01035293">
    <property type="protein sequence ID" value="KKL27899.1"/>
    <property type="molecule type" value="Genomic_DNA"/>
</dbReference>
<dbReference type="InterPro" id="IPR043129">
    <property type="entry name" value="ATPase_NBD"/>
</dbReference>
<dbReference type="Gene3D" id="1.20.850.10">
    <property type="entry name" value="Hydroxylamine Oxidoreductase, Chain A, domain 2"/>
    <property type="match status" value="1"/>
</dbReference>
<accession>A0A0F9C162</accession>
<reference evidence="1" key="1">
    <citation type="journal article" date="2015" name="Nature">
        <title>Complex archaea that bridge the gap between prokaryotes and eukaryotes.</title>
        <authorList>
            <person name="Spang A."/>
            <person name="Saw J.H."/>
            <person name="Jorgensen S.L."/>
            <person name="Zaremba-Niedzwiedzka K."/>
            <person name="Martijn J."/>
            <person name="Lind A.E."/>
            <person name="van Eijk R."/>
            <person name="Schleper C."/>
            <person name="Guy L."/>
            <person name="Ettema T.J."/>
        </authorList>
    </citation>
    <scope>NUCLEOTIDE SEQUENCE</scope>
</reference>
<name>A0A0F9C162_9ZZZZ</name>
<dbReference type="SUPFAM" id="SSF53067">
    <property type="entry name" value="Actin-like ATPase domain"/>
    <property type="match status" value="1"/>
</dbReference>
<evidence type="ECO:0000313" key="1">
    <source>
        <dbReference type="EMBL" id="KKL27899.1"/>
    </source>
</evidence>
<organism evidence="1">
    <name type="scientific">marine sediment metagenome</name>
    <dbReference type="NCBI Taxonomy" id="412755"/>
    <lineage>
        <taxon>unclassified sequences</taxon>
        <taxon>metagenomes</taxon>
        <taxon>ecological metagenomes</taxon>
    </lineage>
</organism>
<proteinExistence type="predicted"/>
<comment type="caution">
    <text evidence="1">The sequence shown here is derived from an EMBL/GenBank/DDBJ whole genome shotgun (WGS) entry which is preliminary data.</text>
</comment>